<evidence type="ECO:0000313" key="4">
    <source>
        <dbReference type="EMBL" id="PUB10375.1"/>
    </source>
</evidence>
<dbReference type="SUPFAM" id="SSF52540">
    <property type="entry name" value="P-loop containing nucleoside triphosphate hydrolases"/>
    <property type="match status" value="1"/>
</dbReference>
<sequence length="298" mass="32838">MTTDASILAPASRTYRGDTTDPDRWNAWAPRKGDILVCTPAKCGTTWTQTILTMLVHGGPDLPERVPVLSPWVDADLGVPANDVATALSTQKGRRVVKTHTPADGFPVWQDVIVIAVYRHPLDVFFSLRKHAENVKDRKADHPMLMPIPRSIRAFLEGPSDINDCDRDTLAAFTEHYAKTALSGRVPDFRLFHYSDMIRDGRATVERLAKAAEIDADAALLDAVTEATAFGAMKAKAANYAPVAGTGYWKSDAGFFDSASSNKWEGKLTEEEIELYHNQLSNLVPETRARTWLENGDG</sequence>
<dbReference type="PANTHER" id="PTHR11783">
    <property type="entry name" value="SULFOTRANSFERASE SULT"/>
    <property type="match status" value="1"/>
</dbReference>
<dbReference type="AlphaFoldDB" id="A0A2T6K6S2"/>
<proteinExistence type="inferred from homology"/>
<evidence type="ECO:0000256" key="2">
    <source>
        <dbReference type="ARBA" id="ARBA00022679"/>
    </source>
</evidence>
<dbReference type="InterPro" id="IPR000863">
    <property type="entry name" value="Sulfotransferase_dom"/>
</dbReference>
<dbReference type="InterPro" id="IPR027417">
    <property type="entry name" value="P-loop_NTPase"/>
</dbReference>
<dbReference type="Pfam" id="PF00685">
    <property type="entry name" value="Sulfotransfer_1"/>
    <property type="match status" value="1"/>
</dbReference>
<gene>
    <name evidence="4" type="ORF">C8N45_1192</name>
</gene>
<dbReference type="RefSeq" id="WP_168769550.1">
    <property type="nucleotide sequence ID" value="NZ_QBUD01000019.1"/>
</dbReference>
<reference evidence="4 5" key="1">
    <citation type="submission" date="2018-04" db="EMBL/GenBank/DDBJ databases">
        <title>Genomic Encyclopedia of Archaeal and Bacterial Type Strains, Phase II (KMG-II): from individual species to whole genera.</title>
        <authorList>
            <person name="Goeker M."/>
        </authorList>
    </citation>
    <scope>NUCLEOTIDE SEQUENCE [LARGE SCALE GENOMIC DNA]</scope>
    <source>
        <strain evidence="4 5">DSM 29955</strain>
    </source>
</reference>
<evidence type="ECO:0000313" key="5">
    <source>
        <dbReference type="Proteomes" id="UP000244523"/>
    </source>
</evidence>
<feature type="domain" description="Sulfotransferase" evidence="3">
    <location>
        <begin position="33"/>
        <end position="277"/>
    </location>
</feature>
<keyword evidence="5" id="KW-1185">Reference proteome</keyword>
<dbReference type="Proteomes" id="UP000244523">
    <property type="component" value="Unassembled WGS sequence"/>
</dbReference>
<organism evidence="4 5">
    <name type="scientific">Yoonia sediminilitoris</name>
    <dbReference type="NCBI Taxonomy" id="1286148"/>
    <lineage>
        <taxon>Bacteria</taxon>
        <taxon>Pseudomonadati</taxon>
        <taxon>Pseudomonadota</taxon>
        <taxon>Alphaproteobacteria</taxon>
        <taxon>Rhodobacterales</taxon>
        <taxon>Paracoccaceae</taxon>
        <taxon>Yoonia</taxon>
    </lineage>
</organism>
<comment type="similarity">
    <text evidence="1">Belongs to the sulfotransferase 1 family.</text>
</comment>
<accession>A0A2T6K6S2</accession>
<comment type="caution">
    <text evidence="4">The sequence shown here is derived from an EMBL/GenBank/DDBJ whole genome shotgun (WGS) entry which is preliminary data.</text>
</comment>
<evidence type="ECO:0000259" key="3">
    <source>
        <dbReference type="Pfam" id="PF00685"/>
    </source>
</evidence>
<name>A0A2T6K6S2_9RHOB</name>
<dbReference type="EMBL" id="QBUD01000019">
    <property type="protein sequence ID" value="PUB10375.1"/>
    <property type="molecule type" value="Genomic_DNA"/>
</dbReference>
<dbReference type="Gene3D" id="3.40.50.300">
    <property type="entry name" value="P-loop containing nucleotide triphosphate hydrolases"/>
    <property type="match status" value="1"/>
</dbReference>
<dbReference type="GO" id="GO:0008146">
    <property type="term" value="F:sulfotransferase activity"/>
    <property type="evidence" value="ECO:0007669"/>
    <property type="project" value="InterPro"/>
</dbReference>
<evidence type="ECO:0000256" key="1">
    <source>
        <dbReference type="ARBA" id="ARBA00005771"/>
    </source>
</evidence>
<protein>
    <recommendedName>
        <fullName evidence="3">Sulfotransferase domain-containing protein</fullName>
    </recommendedName>
</protein>
<keyword evidence="2" id="KW-0808">Transferase</keyword>